<accession>A0A1X9LLS4</accession>
<gene>
    <name evidence="1" type="ORF">B5808_13560</name>
</gene>
<dbReference type="Proteomes" id="UP000192775">
    <property type="component" value="Chromosome"/>
</dbReference>
<name>A0A1X9LLS4_9MICO</name>
<evidence type="ECO:0000313" key="2">
    <source>
        <dbReference type="Proteomes" id="UP000192775"/>
    </source>
</evidence>
<dbReference type="KEGG" id="cphy:B5808_13560"/>
<proteinExistence type="predicted"/>
<dbReference type="SUPFAM" id="SSF51735">
    <property type="entry name" value="NAD(P)-binding Rossmann-fold domains"/>
    <property type="match status" value="1"/>
</dbReference>
<dbReference type="EMBL" id="CP020715">
    <property type="protein sequence ID" value="ARJ06134.1"/>
    <property type="molecule type" value="Genomic_DNA"/>
</dbReference>
<dbReference type="InterPro" id="IPR036291">
    <property type="entry name" value="NAD(P)-bd_dom_sf"/>
</dbReference>
<evidence type="ECO:0000313" key="1">
    <source>
        <dbReference type="EMBL" id="ARJ06134.1"/>
    </source>
</evidence>
<sequence length="319" mass="33795">MKLVIGAGLIGTRVARRLAAQGEDVVVATRSGTAVPVEGGAGAIRSVRADAADAEALIRAASGVTTIVLASNPAQYHRWPELWPPVFDATLAAATRSGADLVVMGNLYAYGEGARMPMAEHDPLLTTEQKGLVRKAGWERILEAHRRGDLRAVEVRASDYFGPGSGATAQLGERFFGPLLAGRRPRVVGDPRMPHSWAYLDDIADTVVAASTYAGEWGRAWHVPSAEPLSRVEIAARVAAFTGRDVGVASWSPTTLRALGLVSPFLRAVVDSSYQFTAPFVVDARETERELGVSATPWDVALPATLASLAPSLPAPVTR</sequence>
<dbReference type="STRING" id="1619308.B5808_13560"/>
<dbReference type="Pfam" id="PF01370">
    <property type="entry name" value="Epimerase"/>
    <property type="match status" value="1"/>
</dbReference>
<dbReference type="RefSeq" id="WP_085020272.1">
    <property type="nucleotide sequence ID" value="NZ_BMHD01000001.1"/>
</dbReference>
<keyword evidence="2" id="KW-1185">Reference proteome</keyword>
<dbReference type="AlphaFoldDB" id="A0A1X9LLS4"/>
<reference evidence="1 2" key="1">
    <citation type="submission" date="2017-04" db="EMBL/GenBank/DDBJ databases">
        <authorList>
            <person name="Afonso C.L."/>
            <person name="Miller P.J."/>
            <person name="Scott M.A."/>
            <person name="Spackman E."/>
            <person name="Goraichik I."/>
            <person name="Dimitrov K.M."/>
            <person name="Suarez D.L."/>
            <person name="Swayne D.E."/>
        </authorList>
    </citation>
    <scope>NUCLEOTIDE SEQUENCE [LARGE SCALE GENOMIC DNA]</scope>
    <source>
        <strain evidence="2">XA(T)</strain>
    </source>
</reference>
<dbReference type="Gene3D" id="3.40.50.720">
    <property type="entry name" value="NAD(P)-binding Rossmann-like Domain"/>
    <property type="match status" value="1"/>
</dbReference>
<dbReference type="InterPro" id="IPR001509">
    <property type="entry name" value="Epimerase_deHydtase"/>
</dbReference>
<organism evidence="1 2">
    <name type="scientific">Cnuibacter physcomitrellae</name>
    <dbReference type="NCBI Taxonomy" id="1619308"/>
    <lineage>
        <taxon>Bacteria</taxon>
        <taxon>Bacillati</taxon>
        <taxon>Actinomycetota</taxon>
        <taxon>Actinomycetes</taxon>
        <taxon>Micrococcales</taxon>
        <taxon>Microbacteriaceae</taxon>
        <taxon>Cnuibacter</taxon>
    </lineage>
</organism>
<protein>
    <submittedName>
        <fullName evidence="1">Uncharacterized protein</fullName>
    </submittedName>
</protein>